<dbReference type="OrthoDB" id="3054497at2759"/>
<dbReference type="Pfam" id="PF00665">
    <property type="entry name" value="rve"/>
    <property type="match status" value="1"/>
</dbReference>
<dbReference type="PROSITE" id="PS50994">
    <property type="entry name" value="INTEGRASE"/>
    <property type="match status" value="1"/>
</dbReference>
<evidence type="ECO:0000256" key="10">
    <source>
        <dbReference type="ARBA" id="ARBA00022918"/>
    </source>
</evidence>
<evidence type="ECO:0000256" key="13">
    <source>
        <dbReference type="ARBA" id="ARBA00023268"/>
    </source>
</evidence>
<dbReference type="InterPro" id="IPR039537">
    <property type="entry name" value="Retrotran_Ty1/copia-like"/>
</dbReference>
<dbReference type="InterPro" id="IPR012337">
    <property type="entry name" value="RNaseH-like_sf"/>
</dbReference>
<dbReference type="GO" id="GO:0032196">
    <property type="term" value="P:transposition"/>
    <property type="evidence" value="ECO:0007669"/>
    <property type="project" value="UniProtKB-KW"/>
</dbReference>
<proteinExistence type="predicted"/>
<dbReference type="Pfam" id="PF07727">
    <property type="entry name" value="RVT_2"/>
    <property type="match status" value="1"/>
</dbReference>
<evidence type="ECO:0000256" key="1">
    <source>
        <dbReference type="ARBA" id="ARBA00022578"/>
    </source>
</evidence>
<dbReference type="GO" id="GO:0003964">
    <property type="term" value="F:RNA-directed DNA polymerase activity"/>
    <property type="evidence" value="ECO:0007669"/>
    <property type="project" value="UniProtKB-KW"/>
</dbReference>
<dbReference type="GO" id="GO:0015074">
    <property type="term" value="P:DNA integration"/>
    <property type="evidence" value="ECO:0007669"/>
    <property type="project" value="UniProtKB-KW"/>
</dbReference>
<evidence type="ECO:0000256" key="3">
    <source>
        <dbReference type="ARBA" id="ARBA00022722"/>
    </source>
</evidence>
<dbReference type="InterPro" id="IPR043502">
    <property type="entry name" value="DNA/RNA_pol_sf"/>
</dbReference>
<feature type="region of interest" description="Disordered" evidence="16">
    <location>
        <begin position="221"/>
        <end position="243"/>
    </location>
</feature>
<reference evidence="18 19" key="1">
    <citation type="submission" date="2015-08" db="EMBL/GenBank/DDBJ databases">
        <title>Next Generation Sequencing and Analysis of the Genome of Puccinia sorghi L Schw, the Causal Agent of Maize Common Rust.</title>
        <authorList>
            <person name="Rochi L."/>
            <person name="Burguener G."/>
            <person name="Darino M."/>
            <person name="Turjanski A."/>
            <person name="Kreff E."/>
            <person name="Dieguez M.J."/>
            <person name="Sacco F."/>
        </authorList>
    </citation>
    <scope>NUCLEOTIDE SEQUENCE [LARGE SCALE GENOMIC DNA]</scope>
    <source>
        <strain evidence="18 19">RO10H11247</strain>
    </source>
</reference>
<dbReference type="SUPFAM" id="SSF53098">
    <property type="entry name" value="Ribonuclease H-like"/>
    <property type="match status" value="1"/>
</dbReference>
<dbReference type="InterPro" id="IPR001584">
    <property type="entry name" value="Integrase_cat-core"/>
</dbReference>
<dbReference type="AlphaFoldDB" id="A0A0L6V7B7"/>
<evidence type="ECO:0000256" key="5">
    <source>
        <dbReference type="ARBA" id="ARBA00022759"/>
    </source>
</evidence>
<evidence type="ECO:0000313" key="18">
    <source>
        <dbReference type="EMBL" id="KNZ56696.1"/>
    </source>
</evidence>
<organism evidence="18 19">
    <name type="scientific">Puccinia sorghi</name>
    <dbReference type="NCBI Taxonomy" id="27349"/>
    <lineage>
        <taxon>Eukaryota</taxon>
        <taxon>Fungi</taxon>
        <taxon>Dikarya</taxon>
        <taxon>Basidiomycota</taxon>
        <taxon>Pucciniomycotina</taxon>
        <taxon>Pucciniomycetes</taxon>
        <taxon>Pucciniales</taxon>
        <taxon>Pucciniaceae</taxon>
        <taxon>Puccinia</taxon>
    </lineage>
</organism>
<keyword evidence="19" id="KW-1185">Reference proteome</keyword>
<feature type="domain" description="Integrase catalytic" evidence="17">
    <location>
        <begin position="39"/>
        <end position="123"/>
    </location>
</feature>
<keyword evidence="8" id="KW-0694">RNA-binding</keyword>
<dbReference type="GO" id="GO:0046872">
    <property type="term" value="F:metal ion binding"/>
    <property type="evidence" value="ECO:0007669"/>
    <property type="project" value="UniProtKB-KW"/>
</dbReference>
<keyword evidence="5" id="KW-0255">Endonuclease</keyword>
<dbReference type="PANTHER" id="PTHR42648">
    <property type="entry name" value="TRANSPOSASE, PUTATIVE-RELATED"/>
    <property type="match status" value="1"/>
</dbReference>
<dbReference type="GO" id="GO:0003887">
    <property type="term" value="F:DNA-directed DNA polymerase activity"/>
    <property type="evidence" value="ECO:0007669"/>
    <property type="project" value="UniProtKB-KW"/>
</dbReference>
<evidence type="ECO:0000256" key="8">
    <source>
        <dbReference type="ARBA" id="ARBA00022884"/>
    </source>
</evidence>
<keyword evidence="3" id="KW-0540">Nuclease</keyword>
<evidence type="ECO:0000256" key="7">
    <source>
        <dbReference type="ARBA" id="ARBA00022842"/>
    </source>
</evidence>
<evidence type="ECO:0000256" key="12">
    <source>
        <dbReference type="ARBA" id="ARBA00023172"/>
    </source>
</evidence>
<comment type="catalytic activity">
    <reaction evidence="14">
        <text>DNA(n) + a 2'-deoxyribonucleoside 5'-triphosphate = DNA(n+1) + diphosphate</text>
        <dbReference type="Rhea" id="RHEA:22508"/>
        <dbReference type="Rhea" id="RHEA-COMP:17339"/>
        <dbReference type="Rhea" id="RHEA-COMP:17340"/>
        <dbReference type="ChEBI" id="CHEBI:33019"/>
        <dbReference type="ChEBI" id="CHEBI:61560"/>
        <dbReference type="ChEBI" id="CHEBI:173112"/>
        <dbReference type="EC" id="2.7.7.49"/>
    </reaction>
</comment>
<evidence type="ECO:0000256" key="15">
    <source>
        <dbReference type="ARBA" id="ARBA00049244"/>
    </source>
</evidence>
<evidence type="ECO:0000256" key="2">
    <source>
        <dbReference type="ARBA" id="ARBA00022695"/>
    </source>
</evidence>
<dbReference type="GO" id="GO:0006310">
    <property type="term" value="P:DNA recombination"/>
    <property type="evidence" value="ECO:0007669"/>
    <property type="project" value="UniProtKB-KW"/>
</dbReference>
<evidence type="ECO:0000256" key="9">
    <source>
        <dbReference type="ARBA" id="ARBA00022908"/>
    </source>
</evidence>
<keyword evidence="9" id="KW-0229">DNA integration</keyword>
<name>A0A0L6V7B7_9BASI</name>
<evidence type="ECO:0000256" key="11">
    <source>
        <dbReference type="ARBA" id="ARBA00022932"/>
    </source>
</evidence>
<comment type="catalytic activity">
    <reaction evidence="15">
        <text>DNA(n) + a 2'-deoxyribonucleoside 5'-triphosphate = DNA(n+1) + diphosphate</text>
        <dbReference type="Rhea" id="RHEA:22508"/>
        <dbReference type="Rhea" id="RHEA-COMP:17339"/>
        <dbReference type="Rhea" id="RHEA-COMP:17340"/>
        <dbReference type="ChEBI" id="CHEBI:33019"/>
        <dbReference type="ChEBI" id="CHEBI:61560"/>
        <dbReference type="ChEBI" id="CHEBI:173112"/>
        <dbReference type="EC" id="2.7.7.7"/>
    </reaction>
</comment>
<dbReference type="InterPro" id="IPR013103">
    <property type="entry name" value="RVT_2"/>
</dbReference>
<dbReference type="VEuPathDB" id="FungiDB:VP01_2340g4"/>
<evidence type="ECO:0000259" key="17">
    <source>
        <dbReference type="PROSITE" id="PS50994"/>
    </source>
</evidence>
<evidence type="ECO:0000256" key="4">
    <source>
        <dbReference type="ARBA" id="ARBA00022723"/>
    </source>
</evidence>
<dbReference type="CDD" id="cd09272">
    <property type="entry name" value="RNase_HI_RT_Ty1"/>
    <property type="match status" value="1"/>
</dbReference>
<dbReference type="Gene3D" id="3.30.420.10">
    <property type="entry name" value="Ribonuclease H-like superfamily/Ribonuclease H"/>
    <property type="match status" value="1"/>
</dbReference>
<protein>
    <recommendedName>
        <fullName evidence="17">Integrase catalytic domain-containing protein</fullName>
    </recommendedName>
</protein>
<keyword evidence="11" id="KW-0239">DNA-directed DNA polymerase</keyword>
<keyword evidence="4" id="KW-0479">Metal-binding</keyword>
<keyword evidence="10" id="KW-0695">RNA-directed DNA polymerase</keyword>
<keyword evidence="6" id="KW-0378">Hydrolase</keyword>
<keyword evidence="13" id="KW-0511">Multifunctional enzyme</keyword>
<evidence type="ECO:0000256" key="16">
    <source>
        <dbReference type="SAM" id="MobiDB-lite"/>
    </source>
</evidence>
<keyword evidence="1" id="KW-0815">Transposition</keyword>
<evidence type="ECO:0000313" key="19">
    <source>
        <dbReference type="Proteomes" id="UP000037035"/>
    </source>
</evidence>
<keyword evidence="11" id="KW-0808">Transferase</keyword>
<keyword evidence="7" id="KW-0460">Magnesium</keyword>
<dbReference type="SUPFAM" id="SSF56672">
    <property type="entry name" value="DNA/RNA polymerases"/>
    <property type="match status" value="1"/>
</dbReference>
<keyword evidence="2" id="KW-0548">Nucleotidyltransferase</keyword>
<dbReference type="Proteomes" id="UP000037035">
    <property type="component" value="Unassembled WGS sequence"/>
</dbReference>
<comment type="caution">
    <text evidence="18">The sequence shown here is derived from an EMBL/GenBank/DDBJ whole genome shotgun (WGS) entry which is preliminary data.</text>
</comment>
<dbReference type="GO" id="GO:0016787">
    <property type="term" value="F:hydrolase activity"/>
    <property type="evidence" value="ECO:0007669"/>
    <property type="project" value="UniProtKB-KW"/>
</dbReference>
<dbReference type="GO" id="GO:0004519">
    <property type="term" value="F:endonuclease activity"/>
    <property type="evidence" value="ECO:0007669"/>
    <property type="project" value="UniProtKB-KW"/>
</dbReference>
<dbReference type="GO" id="GO:0005634">
    <property type="term" value="C:nucleus"/>
    <property type="evidence" value="ECO:0007669"/>
    <property type="project" value="UniProtKB-ARBA"/>
</dbReference>
<sequence>MIHFFHQESSYIRLWVIRPCDACAVSKVTRGSFHSRNSKASKPFEEIHLDIFGAITPASREGHQYFVTIVDSCTRFCSAIPLKNKSEVSNSLTQALDLEARRIGYYPTVIHSDCGTEFINHTLTLNQIPAHKSKKSPFEFQSDSNSPICLGTLVRYNEELRSYRVATETGKIINSKHLKFLDFPASDEKTSDLNIDDNWIESESNIWESKPAKDCSEAVTLEEGDSINSKVSRPKSEPDSEAEAEDVIEQTLFFRTKPQTLSAAEKKKAQLCIQGFSQIPGFDYGNTFSPTGKFNSLLIVLMLAIDKKLAIRQFDVKSAFLFAPLKENLFIKTPEGSKQKAPFLKLKKSLYGIKQASANWFETFTSWFEQIFFKQLAADPCVFIHKDRHSIIFFHIDDLIVVGEVDQFEKLFLARFPNSSAHDPDTILGMDLTVDHEHIKFSQEKLIKKELELAGINELATAREREEFNKLNINYRTHTGILNYLACRTCPDLAPPVSILSSFNHAPGIKHWKQVVHYYSRSLKHFTDATWADDLETCPVAWNTELNVLSDGVQENRWIKFLVEEIWNEKFQPTHLHVENQGLIEKLKKFGSNSQTKHIDIKMKMLREMKKNNEILVTLIPSEEMIADALTKPSNHESLSCPQERGMRILR</sequence>
<dbReference type="PANTHER" id="PTHR42648:SF11">
    <property type="entry name" value="TRANSPOSON TY4-P GAG-POL POLYPROTEIN"/>
    <property type="match status" value="1"/>
</dbReference>
<evidence type="ECO:0000256" key="14">
    <source>
        <dbReference type="ARBA" id="ARBA00048173"/>
    </source>
</evidence>
<keyword evidence="12" id="KW-0233">DNA recombination</keyword>
<dbReference type="GO" id="GO:0003723">
    <property type="term" value="F:RNA binding"/>
    <property type="evidence" value="ECO:0007669"/>
    <property type="project" value="UniProtKB-KW"/>
</dbReference>
<gene>
    <name evidence="18" type="ORF">VP01_2340g4</name>
</gene>
<evidence type="ECO:0000256" key="6">
    <source>
        <dbReference type="ARBA" id="ARBA00022801"/>
    </source>
</evidence>
<dbReference type="EMBL" id="LAVV01007215">
    <property type="protein sequence ID" value="KNZ56696.1"/>
    <property type="molecule type" value="Genomic_DNA"/>
</dbReference>
<dbReference type="InterPro" id="IPR036397">
    <property type="entry name" value="RNaseH_sf"/>
</dbReference>
<accession>A0A0L6V7B7</accession>